<evidence type="ECO:0000256" key="3">
    <source>
        <dbReference type="ARBA" id="ARBA00022490"/>
    </source>
</evidence>
<dbReference type="AlphaFoldDB" id="A0AA38VLM3"/>
<dbReference type="InterPro" id="IPR050693">
    <property type="entry name" value="Hsp70_NEF-Inhibitors"/>
</dbReference>
<comment type="similarity">
    <text evidence="2">Belongs to the FES1 family.</text>
</comment>
<dbReference type="GO" id="GO:0005783">
    <property type="term" value="C:endoplasmic reticulum"/>
    <property type="evidence" value="ECO:0007669"/>
    <property type="project" value="TreeGrafter"/>
</dbReference>
<dbReference type="EMBL" id="JANBVN010000140">
    <property type="protein sequence ID" value="KAJ9138754.1"/>
    <property type="molecule type" value="Genomic_DNA"/>
</dbReference>
<keyword evidence="3" id="KW-0963">Cytoplasm</keyword>
<dbReference type="InterPro" id="IPR013918">
    <property type="entry name" value="Nucleotide_exch_fac_Fes1"/>
</dbReference>
<dbReference type="FunFam" id="1.25.10.10:FF:000434">
    <property type="entry name" value="Hsp70 nucleotide exchange factor fes1"/>
    <property type="match status" value="1"/>
</dbReference>
<comment type="subcellular location">
    <subcellularLocation>
        <location evidence="1">Cytoplasm</location>
    </subcellularLocation>
</comment>
<sequence>MSRNLNDLLKWSIENTTRGEDAPADGAAAPSSDSIRNLDPELLSALMGGPSDAELMQAAMSLITSDDPDVTHESRVTAFDNFEQLIESLDNANNMSNLALWTPLVSLLDHSHPDLRRYAAWCVGTAVQNNAPSQERFHSEGGVPKLVALAAGDDEKDREVKRKAVYALSSAVRNYQPAMDVAHEELGKLGLSADREKVDATDMDAIDEIMARLRERLQ</sequence>
<dbReference type="Pfam" id="PF08609">
    <property type="entry name" value="Fes1"/>
    <property type="match status" value="1"/>
</dbReference>
<dbReference type="InterPro" id="IPR011989">
    <property type="entry name" value="ARM-like"/>
</dbReference>
<evidence type="ECO:0000259" key="7">
    <source>
        <dbReference type="Pfam" id="PF08609"/>
    </source>
</evidence>
<evidence type="ECO:0000256" key="6">
    <source>
        <dbReference type="ARBA" id="ARBA00024912"/>
    </source>
</evidence>
<organism evidence="8 9">
    <name type="scientific">Coniochaeta hoffmannii</name>
    <dbReference type="NCBI Taxonomy" id="91930"/>
    <lineage>
        <taxon>Eukaryota</taxon>
        <taxon>Fungi</taxon>
        <taxon>Dikarya</taxon>
        <taxon>Ascomycota</taxon>
        <taxon>Pezizomycotina</taxon>
        <taxon>Sordariomycetes</taxon>
        <taxon>Sordariomycetidae</taxon>
        <taxon>Coniochaetales</taxon>
        <taxon>Coniochaetaceae</taxon>
        <taxon>Coniochaeta</taxon>
    </lineage>
</organism>
<accession>A0AA38VLM3</accession>
<evidence type="ECO:0000313" key="9">
    <source>
        <dbReference type="Proteomes" id="UP001174691"/>
    </source>
</evidence>
<feature type="domain" description="Nucleotide exchange factor Fes1" evidence="7">
    <location>
        <begin position="5"/>
        <end position="95"/>
    </location>
</feature>
<proteinExistence type="inferred from homology"/>
<keyword evidence="9" id="KW-1185">Reference proteome</keyword>
<keyword evidence="5" id="KW-0810">Translation regulation</keyword>
<keyword evidence="4" id="KW-0677">Repeat</keyword>
<dbReference type="GO" id="GO:0006417">
    <property type="term" value="P:regulation of translation"/>
    <property type="evidence" value="ECO:0007669"/>
    <property type="project" value="UniProtKB-KW"/>
</dbReference>
<dbReference type="PANTHER" id="PTHR19316:SF18">
    <property type="entry name" value="HSP70-BINDING PROTEIN 1"/>
    <property type="match status" value="1"/>
</dbReference>
<dbReference type="Proteomes" id="UP001174691">
    <property type="component" value="Unassembled WGS sequence"/>
</dbReference>
<name>A0AA38VLM3_9PEZI</name>
<evidence type="ECO:0000256" key="2">
    <source>
        <dbReference type="ARBA" id="ARBA00011045"/>
    </source>
</evidence>
<comment type="caution">
    <text evidence="8">The sequence shown here is derived from an EMBL/GenBank/DDBJ whole genome shotgun (WGS) entry which is preliminary data.</text>
</comment>
<protein>
    <submittedName>
        <fullName evidence="8">Hsp70-like protein</fullName>
    </submittedName>
</protein>
<evidence type="ECO:0000256" key="5">
    <source>
        <dbReference type="ARBA" id="ARBA00022845"/>
    </source>
</evidence>
<dbReference type="InterPro" id="IPR016024">
    <property type="entry name" value="ARM-type_fold"/>
</dbReference>
<evidence type="ECO:0000313" key="8">
    <source>
        <dbReference type="EMBL" id="KAJ9138754.1"/>
    </source>
</evidence>
<dbReference type="Gene3D" id="1.25.10.10">
    <property type="entry name" value="Leucine-rich Repeat Variant"/>
    <property type="match status" value="1"/>
</dbReference>
<dbReference type="GO" id="GO:0000774">
    <property type="term" value="F:adenyl-nucleotide exchange factor activity"/>
    <property type="evidence" value="ECO:0007669"/>
    <property type="project" value="TreeGrafter"/>
</dbReference>
<dbReference type="SUPFAM" id="SSF48371">
    <property type="entry name" value="ARM repeat"/>
    <property type="match status" value="1"/>
</dbReference>
<comment type="function">
    <text evidence="6">Functions as a nucleotide exchange factor (NEF) for Hsp70 chaperones which accelerates the release of ADP. Required for fully efficient Hsp70-mediated folding of proteins.</text>
</comment>
<reference evidence="8" key="1">
    <citation type="submission" date="2022-07" db="EMBL/GenBank/DDBJ databases">
        <title>Fungi with potential for degradation of polypropylene.</title>
        <authorList>
            <person name="Gostincar C."/>
        </authorList>
    </citation>
    <scope>NUCLEOTIDE SEQUENCE</scope>
    <source>
        <strain evidence="8">EXF-13287</strain>
    </source>
</reference>
<evidence type="ECO:0000256" key="1">
    <source>
        <dbReference type="ARBA" id="ARBA00004496"/>
    </source>
</evidence>
<evidence type="ECO:0000256" key="4">
    <source>
        <dbReference type="ARBA" id="ARBA00022737"/>
    </source>
</evidence>
<gene>
    <name evidence="8" type="ORF">NKR19_g7733</name>
</gene>
<dbReference type="PANTHER" id="PTHR19316">
    <property type="entry name" value="PROTEIN FOLDING REGULATOR"/>
    <property type="match status" value="1"/>
</dbReference>